<dbReference type="AlphaFoldDB" id="A0A4P7VQ19"/>
<dbReference type="InterPro" id="IPR008928">
    <property type="entry name" value="6-hairpin_glycosidase_sf"/>
</dbReference>
<dbReference type="InterPro" id="IPR010401">
    <property type="entry name" value="AGL/Gdb1"/>
</dbReference>
<dbReference type="PANTHER" id="PTHR10569">
    <property type="entry name" value="GLYCOGEN DEBRANCHING ENZYME"/>
    <property type="match status" value="1"/>
</dbReference>
<dbReference type="GO" id="GO:0004135">
    <property type="term" value="F:amylo-alpha-1,6-glucosidase activity"/>
    <property type="evidence" value="ECO:0007669"/>
    <property type="project" value="InterPro"/>
</dbReference>
<gene>
    <name evidence="2" type="ORF">E7746_08245</name>
</gene>
<dbReference type="InterPro" id="IPR012341">
    <property type="entry name" value="6hp_glycosidase-like_sf"/>
</dbReference>
<organism evidence="2 3">
    <name type="scientific">Muribaculum gordoncarteri</name>
    <dbReference type="NCBI Taxonomy" id="2530390"/>
    <lineage>
        <taxon>Bacteria</taxon>
        <taxon>Pseudomonadati</taxon>
        <taxon>Bacteroidota</taxon>
        <taxon>Bacteroidia</taxon>
        <taxon>Bacteroidales</taxon>
        <taxon>Muribaculaceae</taxon>
        <taxon>Muribaculum</taxon>
    </lineage>
</organism>
<evidence type="ECO:0000313" key="2">
    <source>
        <dbReference type="EMBL" id="QCD35869.1"/>
    </source>
</evidence>
<dbReference type="GO" id="GO:0005980">
    <property type="term" value="P:glycogen catabolic process"/>
    <property type="evidence" value="ECO:0007669"/>
    <property type="project" value="InterPro"/>
</dbReference>
<protein>
    <recommendedName>
        <fullName evidence="1">Glycogen debranching enzyme C-terminal domain-containing protein</fullName>
    </recommendedName>
</protein>
<accession>A0A4P7VQ19</accession>
<dbReference type="GO" id="GO:0004134">
    <property type="term" value="F:4-alpha-glucanotransferase activity"/>
    <property type="evidence" value="ECO:0007669"/>
    <property type="project" value="InterPro"/>
</dbReference>
<sequence length="781" mass="88025">MKFGQLFAVAGCTALLGACSNSSLLPGQDGTLSRLDVEDMGIAVAADSQREYSFTDKKASFWYGMTHTDNWDDWHAGWNIAKRRLLSDYTVGVDGDTLSRREAEVTVYPYKIDRVYTKARENFYMFDRVELLYVELSDVKGDSVWIELSPRLISAGKQGAAGIEFVPKESAGGVITLQPFKDVAYRWNGTRLMAPADAGGFIISYTEDGSAAQVAALFRRDHEKMLRERIDRMNALVEKSNPLSSDNDTLDKAMAWIVLTTDELVTCQQGNGIYAGLPWFNEYWGRDMFITMPGAVFCTGQWETARSIFSDFAKFQDRNPESETLGRIPNRANLEGIIYNTADGTPRFVTDVYEYMQYTGDTTYLASIYPAIELSINSVIEHGTDADGFLVHADADTWMDAKRQGKYPCSPRGNRAVDIQALWYEQLRSGAKMARIMGHDDESRRWDLAADSLLATFNRMFVNTADTLVYDHLNADGTPDLQYRPNMLYALDMVADTAVVMKATRDAWRRLVYPWGVASLDQNDPQFHPYHENWHHYHKDDAYHNGTVWLWNNGMAMQRMIEAGQQDIAWQLFENMNRQALYEGAVGSLSENADAWPRKGAQWARRSGTFLQAWSNAEQIRVWYQGFLGIRPALLDGCITLAPRIPSALNTLRYSELIGNGSLLGAFERTADCRIYEYRLSGIASRLKFDIEDFATFDLAVTDGSTVRVKVTDSELTASVTDRDGKTTSKIAIAPDPAKAARQQAMNRYFEGTHFAVPSMKENLPSLSRYFDPPLDYSSIE</sequence>
<dbReference type="InterPro" id="IPR032790">
    <property type="entry name" value="GDE_C"/>
</dbReference>
<evidence type="ECO:0000313" key="3">
    <source>
        <dbReference type="Proteomes" id="UP000297031"/>
    </source>
</evidence>
<dbReference type="PANTHER" id="PTHR10569:SF2">
    <property type="entry name" value="GLYCOGEN DEBRANCHING ENZYME"/>
    <property type="match status" value="1"/>
</dbReference>
<dbReference type="KEGG" id="mgod:E7746_08245"/>
<dbReference type="PROSITE" id="PS51257">
    <property type="entry name" value="PROKAR_LIPOPROTEIN"/>
    <property type="match status" value="1"/>
</dbReference>
<dbReference type="OrthoDB" id="9761875at2"/>
<keyword evidence="3" id="KW-1185">Reference proteome</keyword>
<dbReference type="Gene3D" id="1.50.10.10">
    <property type="match status" value="1"/>
</dbReference>
<name>A0A4P7VQ19_9BACT</name>
<evidence type="ECO:0000259" key="1">
    <source>
        <dbReference type="Pfam" id="PF06202"/>
    </source>
</evidence>
<proteinExistence type="predicted"/>
<reference evidence="2 3" key="1">
    <citation type="submission" date="2019-02" db="EMBL/GenBank/DDBJ databases">
        <title>Isolation and identification of novel species under the genus Muribaculum.</title>
        <authorList>
            <person name="Miyake S."/>
            <person name="Ding Y."/>
            <person name="Low A."/>
            <person name="Soh M."/>
            <person name="Seedorf H."/>
        </authorList>
    </citation>
    <scope>NUCLEOTIDE SEQUENCE [LARGE SCALE GENOMIC DNA]</scope>
    <source>
        <strain evidence="2 3">TLL-A4</strain>
    </source>
</reference>
<feature type="domain" description="Glycogen debranching enzyme C-terminal" evidence="1">
    <location>
        <begin position="267"/>
        <end position="620"/>
    </location>
</feature>
<dbReference type="RefSeq" id="WP_136410518.1">
    <property type="nucleotide sequence ID" value="NZ_CP039393.1"/>
</dbReference>
<dbReference type="SUPFAM" id="SSF48208">
    <property type="entry name" value="Six-hairpin glycosidases"/>
    <property type="match status" value="1"/>
</dbReference>
<dbReference type="Proteomes" id="UP000297031">
    <property type="component" value="Chromosome"/>
</dbReference>
<dbReference type="EMBL" id="CP039393">
    <property type="protein sequence ID" value="QCD35869.1"/>
    <property type="molecule type" value="Genomic_DNA"/>
</dbReference>
<dbReference type="Pfam" id="PF06202">
    <property type="entry name" value="GDE_C"/>
    <property type="match status" value="1"/>
</dbReference>